<sequence length="140" mass="15691">MGTRIMRYLDWEKRLVDVIERHQNQPFLLGTLDCCQFARNCLVALSIENIPEIPNYNSLRDALSVLRELGGISGVAQYLTGKQSVSVLKAKRGDLLMIKSDDPVFNYQALAICVGNVALATGKNGPVPVNRDKWLKCWEI</sequence>
<keyword evidence="3" id="KW-1185">Reference proteome</keyword>
<reference evidence="3" key="2">
    <citation type="submission" date="2018-06" db="EMBL/GenBank/DDBJ databases">
        <title>Complete genome sequence of Actinobacillus pleuropneumoniae serotype 1 strain S4074 obtained by Oxford Nanopore and Illumina sequencing technologies.</title>
        <authorList>
            <person name="Dona V."/>
            <person name="Perreten V."/>
        </authorList>
    </citation>
    <scope>NUCLEOTIDE SEQUENCE [LARGE SCALE GENOMIC DNA]</scope>
    <source>
        <strain evidence="3">S4074</strain>
    </source>
</reference>
<evidence type="ECO:0000259" key="1">
    <source>
        <dbReference type="Pfam" id="PF22262"/>
    </source>
</evidence>
<feature type="domain" description="DUF6950" evidence="1">
    <location>
        <begin position="6"/>
        <end position="140"/>
    </location>
</feature>
<dbReference type="Pfam" id="PF22262">
    <property type="entry name" value="DUF6950"/>
    <property type="match status" value="1"/>
</dbReference>
<organism evidence="2 3">
    <name type="scientific">Actinobacillus pleuropneumoniae</name>
    <name type="common">Haemophilus pleuropneumoniae</name>
    <dbReference type="NCBI Taxonomy" id="715"/>
    <lineage>
        <taxon>Bacteria</taxon>
        <taxon>Pseudomonadati</taxon>
        <taxon>Pseudomonadota</taxon>
        <taxon>Gammaproteobacteria</taxon>
        <taxon>Pasteurellales</taxon>
        <taxon>Pasteurellaceae</taxon>
        <taxon>Actinobacillus</taxon>
    </lineage>
</organism>
<gene>
    <name evidence="2" type="ORF">DRF63_02855</name>
</gene>
<dbReference type="InterPro" id="IPR053802">
    <property type="entry name" value="DUF6950"/>
</dbReference>
<evidence type="ECO:0000313" key="2">
    <source>
        <dbReference type="EMBL" id="AXA21015.1"/>
    </source>
</evidence>
<dbReference type="Proteomes" id="UP000251823">
    <property type="component" value="Chromosome"/>
</dbReference>
<protein>
    <recommendedName>
        <fullName evidence="1">DUF6950 domain-containing protein</fullName>
    </recommendedName>
</protein>
<accession>A0ABN5MJ35</accession>
<reference evidence="2 3" key="1">
    <citation type="journal article" date="2018" name="Int J Genomics">
        <title>Comparative Genomics of the First and Complete Genome of "Actinobacillus porcitonsillarum" Supports the Novel Species Hypothesis.</title>
        <authorList>
            <person name="Dona V."/>
            <person name="Perreten V."/>
        </authorList>
    </citation>
    <scope>NUCLEOTIDE SEQUENCE [LARGE SCALE GENOMIC DNA]</scope>
    <source>
        <strain evidence="2 3">S4074</strain>
    </source>
</reference>
<proteinExistence type="predicted"/>
<evidence type="ECO:0000313" key="3">
    <source>
        <dbReference type="Proteomes" id="UP000251823"/>
    </source>
</evidence>
<name>A0ABN5MJ35_ACTPL</name>
<dbReference type="EMBL" id="CP030753">
    <property type="protein sequence ID" value="AXA21015.1"/>
    <property type="molecule type" value="Genomic_DNA"/>
</dbReference>